<dbReference type="eggNOG" id="arCOG02048">
    <property type="taxonomic scope" value="Archaea"/>
</dbReference>
<gene>
    <name evidence="2" type="ORF">Asulf_00516</name>
</gene>
<dbReference type="KEGG" id="ast:Asulf_00516"/>
<dbReference type="SUPFAM" id="SSF69618">
    <property type="entry name" value="HemD-like"/>
    <property type="match status" value="1"/>
</dbReference>
<reference evidence="2 3" key="1">
    <citation type="journal article" date="2013" name="Genome Announc.">
        <title>Complete Genome Sequence of the Thermophilic and Facultatively Chemolithoautotrophic Sulfate Reducer Archaeoglobus sulfaticallidus Strain PM70-1T.</title>
        <authorList>
            <person name="Stokke R."/>
            <person name="Hocking W.P."/>
            <person name="Steinsbu B.O."/>
            <person name="Steen I.H."/>
        </authorList>
    </citation>
    <scope>NUCLEOTIDE SEQUENCE [LARGE SCALE GENOMIC DNA]</scope>
    <source>
        <strain evidence="2">PM70-1</strain>
    </source>
</reference>
<proteinExistence type="predicted"/>
<feature type="domain" description="Tetrapyrrole biosynthesis uroporphyrinogen III synthase" evidence="1">
    <location>
        <begin position="9"/>
        <end position="224"/>
    </location>
</feature>
<dbReference type="InterPro" id="IPR039793">
    <property type="entry name" value="UROS/Hem4"/>
</dbReference>
<dbReference type="GO" id="GO:0004852">
    <property type="term" value="F:uroporphyrinogen-III synthase activity"/>
    <property type="evidence" value="ECO:0007669"/>
    <property type="project" value="InterPro"/>
</dbReference>
<dbReference type="AlphaFoldDB" id="N0BAC6"/>
<evidence type="ECO:0000259" key="1">
    <source>
        <dbReference type="Pfam" id="PF02602"/>
    </source>
</evidence>
<organism evidence="2 3">
    <name type="scientific">Archaeoglobus sulfaticallidus PM70-1</name>
    <dbReference type="NCBI Taxonomy" id="387631"/>
    <lineage>
        <taxon>Archaea</taxon>
        <taxon>Methanobacteriati</taxon>
        <taxon>Methanobacteriota</taxon>
        <taxon>Archaeoglobi</taxon>
        <taxon>Archaeoglobales</taxon>
        <taxon>Archaeoglobaceae</taxon>
        <taxon>Archaeoglobus</taxon>
    </lineage>
</organism>
<evidence type="ECO:0000313" key="3">
    <source>
        <dbReference type="Proteomes" id="UP000013307"/>
    </source>
</evidence>
<dbReference type="InterPro" id="IPR036108">
    <property type="entry name" value="4pyrrol_syn_uPrphyn_synt_sf"/>
</dbReference>
<protein>
    <submittedName>
        <fullName evidence="2">Uroporphyrinogen-III synthase</fullName>
    </submittedName>
</protein>
<accession>N0BAC6</accession>
<dbReference type="CDD" id="cd06578">
    <property type="entry name" value="HemD"/>
    <property type="match status" value="1"/>
</dbReference>
<keyword evidence="3" id="KW-1185">Reference proteome</keyword>
<dbReference type="STRING" id="387631.Asulf_00516"/>
<dbReference type="PANTHER" id="PTHR40082:SF1">
    <property type="entry name" value="BLR5956 PROTEIN"/>
    <property type="match status" value="1"/>
</dbReference>
<dbReference type="EMBL" id="CP005290">
    <property type="protein sequence ID" value="AGK60539.1"/>
    <property type="molecule type" value="Genomic_DNA"/>
</dbReference>
<dbReference type="GO" id="GO:0006780">
    <property type="term" value="P:uroporphyrinogen III biosynthetic process"/>
    <property type="evidence" value="ECO:0007669"/>
    <property type="project" value="InterPro"/>
</dbReference>
<dbReference type="Gene3D" id="3.40.50.10090">
    <property type="match status" value="2"/>
</dbReference>
<dbReference type="HOGENOM" id="CLU_011276_9_5_2"/>
<dbReference type="Proteomes" id="UP000013307">
    <property type="component" value="Chromosome"/>
</dbReference>
<dbReference type="Pfam" id="PF02602">
    <property type="entry name" value="HEM4"/>
    <property type="match status" value="1"/>
</dbReference>
<name>N0BAC6_9EURY</name>
<dbReference type="PANTHER" id="PTHR40082">
    <property type="entry name" value="BLR5956 PROTEIN"/>
    <property type="match status" value="1"/>
</dbReference>
<dbReference type="InterPro" id="IPR003754">
    <property type="entry name" value="4pyrrol_synth_uPrphyn_synth"/>
</dbReference>
<evidence type="ECO:0000313" key="2">
    <source>
        <dbReference type="EMBL" id="AGK60539.1"/>
    </source>
</evidence>
<sequence>MRPEKYIDETRKILEENGFEIISAPFLKIEEVEVDISESYDYVIVTSQTSARIVVERYPELLKGRIIAIGRKTASVFEGMGVENVETPSKFDSKTLYEEFHQKLRGKRVAIVRSNMGDPVLLKLKEFCDVDEIVVYRIEFEHGDKQREFLRRVAEGEAEAIVFSSRMMVRSFFSLAEKLDLVDDVKNALKKMRVVAIGPPTKSELERYGVDAVMPEEYTFEGVVSILKS</sequence>